<evidence type="ECO:0008006" key="3">
    <source>
        <dbReference type="Google" id="ProtNLM"/>
    </source>
</evidence>
<organism evidence="1 2">
    <name type="scientific">Candidatus Contendobacter odensis Run_B_J11</name>
    <dbReference type="NCBI Taxonomy" id="1400861"/>
    <lineage>
        <taxon>Bacteria</taxon>
        <taxon>Pseudomonadati</taxon>
        <taxon>Pseudomonadota</taxon>
        <taxon>Gammaproteobacteria</taxon>
        <taxon>Candidatus Competibacteraceae</taxon>
        <taxon>Candidatus Contendibacter</taxon>
    </lineage>
</organism>
<dbReference type="PANTHER" id="PTHR47473">
    <property type="entry name" value="BTA1P"/>
    <property type="match status" value="1"/>
</dbReference>
<keyword evidence="2" id="KW-1185">Reference proteome</keyword>
<gene>
    <name evidence="1" type="ORF">BN874_1210005</name>
</gene>
<reference evidence="1 2" key="1">
    <citation type="journal article" date="2014" name="ISME J.">
        <title>Candidatus Competibacter-lineage genomes retrieved from metagenomes reveal functional metabolic diversity.</title>
        <authorList>
            <person name="McIlroy S.J."/>
            <person name="Albertsen M."/>
            <person name="Andresen E.K."/>
            <person name="Saunders A.M."/>
            <person name="Kristiansen R."/>
            <person name="Stokholm-Bjerregaard M."/>
            <person name="Nielsen K.L."/>
            <person name="Nielsen P.H."/>
        </authorList>
    </citation>
    <scope>NUCLEOTIDE SEQUENCE [LARGE SCALE GENOMIC DNA]</scope>
    <source>
        <strain evidence="1 2">Run_B_J11</strain>
    </source>
</reference>
<dbReference type="InterPro" id="IPR021829">
    <property type="entry name" value="DUF3419"/>
</dbReference>
<dbReference type="Proteomes" id="UP000019184">
    <property type="component" value="Unassembled WGS sequence"/>
</dbReference>
<evidence type="ECO:0000313" key="1">
    <source>
        <dbReference type="EMBL" id="CDH43475.1"/>
    </source>
</evidence>
<sequence>MRQTLYWESVTLPARKGAPGITKPSPFCHLTVTWLAEHQMLAGHFPLEFLPSVDDMVKKLGTRLVNSAHDLVFKAVHERCLIYNVCWEDPRIDRQILHLDGESRVVVLTSAGCNTLDYLLDSPAEIHAVDVNPRQNALLHLKLALIERGDFDDLFRLFGNGSHQAFRGIYQTIRSRLPAFTQAFWDEKIAYFDSTSHKKSFYYYGTSGAIAWILSRYLLSANRNLRSRLLDLLDARTLAEQREIYQQIEPVLWGHFTSWLVKQPMTMAMLGVPRPQIRLISTQYPGGMVGYVSSKLRHVLTEVLIHDNYFWRVYLTGSYTTDCCPNYLKPENFAQLHHNIGRAYTHNATVSHFLREHPGQYSHFVLLDHQDWLAWHQPEALREEWELILANSRPGSKIMLRSASPELNFLPEMVKSAVRFFPELTGALHAQDRVGTYGSLHLAEVL</sequence>
<dbReference type="Pfam" id="PF11899">
    <property type="entry name" value="DUF3419"/>
    <property type="match status" value="1"/>
</dbReference>
<accession>A0A7U7G8E5</accession>
<dbReference type="EMBL" id="CBTK010000026">
    <property type="protein sequence ID" value="CDH43475.1"/>
    <property type="molecule type" value="Genomic_DNA"/>
</dbReference>
<name>A0A7U7G8E5_9GAMM</name>
<protein>
    <recommendedName>
        <fullName evidence="3">S-adenosylmethionine--diacylglycerol 3-amino-3-carboxypropyl transferase</fullName>
    </recommendedName>
</protein>
<dbReference type="AlphaFoldDB" id="A0A7U7G8E5"/>
<dbReference type="PANTHER" id="PTHR47473:SF1">
    <property type="entry name" value="METHYLTRANSFERASE DOMAIN-CONTAINING PROTEIN"/>
    <property type="match status" value="1"/>
</dbReference>
<proteinExistence type="predicted"/>
<comment type="caution">
    <text evidence="1">The sequence shown here is derived from an EMBL/GenBank/DDBJ whole genome shotgun (WGS) entry which is preliminary data.</text>
</comment>
<evidence type="ECO:0000313" key="2">
    <source>
        <dbReference type="Proteomes" id="UP000019184"/>
    </source>
</evidence>